<evidence type="ECO:0000256" key="5">
    <source>
        <dbReference type="ARBA" id="ARBA00022490"/>
    </source>
</evidence>
<dbReference type="GO" id="GO:0038023">
    <property type="term" value="F:signaling receptor activity"/>
    <property type="evidence" value="ECO:0007669"/>
    <property type="project" value="TreeGrafter"/>
</dbReference>
<sequence length="328" mass="34985">MAPVSISDERAVSVSAERVWKVFSDAPAMPKVCAGFIDAIEVEGDGGAGTVTTMKLNPAVDDGGSFKTRVVARDNAAHIIKSEVLDVPAGSKVGKLKSHVTETKIEAAGAGSCLAKINVEYELEDGGSLSPEKEKLILDGYFGMLKMIEDYLVAHPTESSLMAPVCISDERAVAVSAERFWKVFSNPPAMPKVCAGFFDAAEVDGDGGPGTVVILKFNPAVKQGLYKTRVVARDNASHFLKSEVLEVALGRAGKLKTHLTETKLEATGAGSCMAKLRVECEPEDGGSLSPEKQKIILEGYFGMLKMIENYLVAHPADSPLKQKQKQLS</sequence>
<evidence type="ECO:0000256" key="9">
    <source>
        <dbReference type="ARBA" id="ARBA00023272"/>
    </source>
</evidence>
<reference evidence="11" key="2">
    <citation type="submission" date="2018-05" db="EMBL/GenBank/DDBJ databases">
        <title>OgluRS3 (Oryza glumaepatula Reference Sequence Version 3).</title>
        <authorList>
            <person name="Zhang J."/>
            <person name="Kudrna D."/>
            <person name="Lee S."/>
            <person name="Talag J."/>
            <person name="Welchert J."/>
            <person name="Wing R.A."/>
        </authorList>
    </citation>
    <scope>NUCLEOTIDE SEQUENCE [LARGE SCALE GENOMIC DNA]</scope>
</reference>
<keyword evidence="5" id="KW-0963">Cytoplasm</keyword>
<dbReference type="GO" id="GO:0009738">
    <property type="term" value="P:abscisic acid-activated signaling pathway"/>
    <property type="evidence" value="ECO:0007669"/>
    <property type="project" value="UniProtKB-KW"/>
</dbReference>
<keyword evidence="8" id="KW-0539">Nucleus</keyword>
<accession>A0A0E0BTY4</accession>
<dbReference type="EnsemblPlants" id="OGLUM12G16940.1">
    <property type="protein sequence ID" value="OGLUM12G16940.1"/>
    <property type="gene ID" value="OGLUM12G16940"/>
</dbReference>
<dbReference type="GO" id="GO:0006952">
    <property type="term" value="P:defense response"/>
    <property type="evidence" value="ECO:0007669"/>
    <property type="project" value="InterPro"/>
</dbReference>
<dbReference type="InterPro" id="IPR000916">
    <property type="entry name" value="Bet_v_I/MLP"/>
</dbReference>
<dbReference type="GO" id="GO:0004864">
    <property type="term" value="F:protein phosphatase inhibitor activity"/>
    <property type="evidence" value="ECO:0007669"/>
    <property type="project" value="UniProtKB-KW"/>
</dbReference>
<comment type="similarity">
    <text evidence="3">Belongs to the PYR/PYL/RCAR abscisic acid intracellular receptor family.</text>
</comment>
<dbReference type="Gene3D" id="3.30.530.20">
    <property type="match status" value="2"/>
</dbReference>
<evidence type="ECO:0000256" key="7">
    <source>
        <dbReference type="ARBA" id="ARBA00023170"/>
    </source>
</evidence>
<dbReference type="STRING" id="40148.A0A0E0BTY4"/>
<evidence type="ECO:0000256" key="4">
    <source>
        <dbReference type="ARBA" id="ARBA00009744"/>
    </source>
</evidence>
<dbReference type="PANTHER" id="PTHR31213:SF168">
    <property type="entry name" value="OS12G0555100 PROTEIN"/>
    <property type="match status" value="1"/>
</dbReference>
<evidence type="ECO:0000256" key="2">
    <source>
        <dbReference type="ARBA" id="ARBA00004496"/>
    </source>
</evidence>
<dbReference type="CDD" id="cd07816">
    <property type="entry name" value="Bet_v1-like"/>
    <property type="match status" value="2"/>
</dbReference>
<reference evidence="11" key="1">
    <citation type="submission" date="2015-04" db="UniProtKB">
        <authorList>
            <consortium name="EnsemblPlants"/>
        </authorList>
    </citation>
    <scope>IDENTIFICATION</scope>
</reference>
<keyword evidence="6" id="KW-0938">Abscisic acid signaling pathway</keyword>
<dbReference type="Gramene" id="OGLUM12G16940.1">
    <property type="protein sequence ID" value="OGLUM12G16940.1"/>
    <property type="gene ID" value="OGLUM12G16940"/>
</dbReference>
<dbReference type="eggNOG" id="ENOG502RXTQ">
    <property type="taxonomic scope" value="Eukaryota"/>
</dbReference>
<dbReference type="Pfam" id="PF00407">
    <property type="entry name" value="Bet_v_1"/>
    <property type="match status" value="1"/>
</dbReference>
<keyword evidence="9" id="KW-0650">Protein phosphatase inhibitor</keyword>
<feature type="domain" description="Bet v I/Major latex protein" evidence="10">
    <location>
        <begin position="168"/>
        <end position="313"/>
    </location>
</feature>
<evidence type="ECO:0000256" key="6">
    <source>
        <dbReference type="ARBA" id="ARBA00022682"/>
    </source>
</evidence>
<comment type="similarity">
    <text evidence="4">Belongs to the BetVI family.</text>
</comment>
<evidence type="ECO:0000313" key="12">
    <source>
        <dbReference type="Proteomes" id="UP000026961"/>
    </source>
</evidence>
<evidence type="ECO:0000256" key="8">
    <source>
        <dbReference type="ARBA" id="ARBA00023242"/>
    </source>
</evidence>
<dbReference type="GO" id="GO:0005737">
    <property type="term" value="C:cytoplasm"/>
    <property type="evidence" value="ECO:0007669"/>
    <property type="project" value="UniProtKB-SubCell"/>
</dbReference>
<dbReference type="FunFam" id="3.30.530.20:FF:000030">
    <property type="entry name" value="Pathogenesis-related protein 10"/>
    <property type="match status" value="2"/>
</dbReference>
<name>A0A0E0BTY4_9ORYZ</name>
<dbReference type="InterPro" id="IPR019587">
    <property type="entry name" value="Polyketide_cyclase/dehydratase"/>
</dbReference>
<keyword evidence="7" id="KW-0675">Receptor</keyword>
<evidence type="ECO:0000259" key="10">
    <source>
        <dbReference type="Pfam" id="PF00407"/>
    </source>
</evidence>
<evidence type="ECO:0000256" key="3">
    <source>
        <dbReference type="ARBA" id="ARBA00008594"/>
    </source>
</evidence>
<dbReference type="Proteomes" id="UP000026961">
    <property type="component" value="Chromosome 12"/>
</dbReference>
<evidence type="ECO:0000313" key="11">
    <source>
        <dbReference type="EnsemblPlants" id="OGLUM12G16940.1"/>
    </source>
</evidence>
<keyword evidence="12" id="KW-1185">Reference proteome</keyword>
<dbReference type="AlphaFoldDB" id="A0A0E0BTY4"/>
<comment type="subcellular location">
    <subcellularLocation>
        <location evidence="2">Cytoplasm</location>
    </subcellularLocation>
    <subcellularLocation>
        <location evidence="1">Nucleus</location>
    </subcellularLocation>
</comment>
<proteinExistence type="inferred from homology"/>
<organism evidence="11">
    <name type="scientific">Oryza glumipatula</name>
    <dbReference type="NCBI Taxonomy" id="40148"/>
    <lineage>
        <taxon>Eukaryota</taxon>
        <taxon>Viridiplantae</taxon>
        <taxon>Streptophyta</taxon>
        <taxon>Embryophyta</taxon>
        <taxon>Tracheophyta</taxon>
        <taxon>Spermatophyta</taxon>
        <taxon>Magnoliopsida</taxon>
        <taxon>Liliopsida</taxon>
        <taxon>Poales</taxon>
        <taxon>Poaceae</taxon>
        <taxon>BOP clade</taxon>
        <taxon>Oryzoideae</taxon>
        <taxon>Oryzeae</taxon>
        <taxon>Oryzinae</taxon>
        <taxon>Oryza</taxon>
    </lineage>
</organism>
<dbReference type="InterPro" id="IPR023393">
    <property type="entry name" value="START-like_dom_sf"/>
</dbReference>
<dbReference type="PANTHER" id="PTHR31213">
    <property type="entry name" value="OS08G0374000 PROTEIN-RELATED"/>
    <property type="match status" value="1"/>
</dbReference>
<dbReference type="HOGENOM" id="CLU_1009637_0_0_1"/>
<dbReference type="InterPro" id="IPR050279">
    <property type="entry name" value="Plant_def-hormone_signal"/>
</dbReference>
<dbReference type="Pfam" id="PF10604">
    <property type="entry name" value="Polyketide_cyc2"/>
    <property type="match status" value="1"/>
</dbReference>
<dbReference type="GO" id="GO:0010427">
    <property type="term" value="F:abscisic acid binding"/>
    <property type="evidence" value="ECO:0007669"/>
    <property type="project" value="TreeGrafter"/>
</dbReference>
<protein>
    <recommendedName>
        <fullName evidence="10">Bet v I/Major latex protein domain-containing protein</fullName>
    </recommendedName>
</protein>
<evidence type="ECO:0000256" key="1">
    <source>
        <dbReference type="ARBA" id="ARBA00004123"/>
    </source>
</evidence>
<dbReference type="GO" id="GO:0005634">
    <property type="term" value="C:nucleus"/>
    <property type="evidence" value="ECO:0007669"/>
    <property type="project" value="UniProtKB-SubCell"/>
</dbReference>
<dbReference type="SUPFAM" id="SSF55961">
    <property type="entry name" value="Bet v1-like"/>
    <property type="match status" value="2"/>
</dbReference>